<dbReference type="GO" id="GO:0016746">
    <property type="term" value="F:acyltransferase activity"/>
    <property type="evidence" value="ECO:0007669"/>
    <property type="project" value="UniProtKB-KW"/>
</dbReference>
<feature type="domain" description="Phospholipid/glycerol acyltransferase" evidence="2">
    <location>
        <begin position="129"/>
        <end position="255"/>
    </location>
</feature>
<keyword evidence="4" id="KW-1185">Reference proteome</keyword>
<proteinExistence type="predicted"/>
<protein>
    <submittedName>
        <fullName evidence="3">Acyltransferase-domain-containing protein</fullName>
    </submittedName>
</protein>
<dbReference type="OrthoDB" id="189226at2759"/>
<dbReference type="AlphaFoldDB" id="A0A0H2RE50"/>
<gene>
    <name evidence="3" type="ORF">SCHPADRAFT_999787</name>
</gene>
<keyword evidence="1" id="KW-1133">Transmembrane helix</keyword>
<dbReference type="PANTHER" id="PTHR10983">
    <property type="entry name" value="1-ACYLGLYCEROL-3-PHOSPHATE ACYLTRANSFERASE-RELATED"/>
    <property type="match status" value="1"/>
</dbReference>
<dbReference type="SUPFAM" id="SSF69593">
    <property type="entry name" value="Glycerol-3-phosphate (1)-acyltransferase"/>
    <property type="match status" value="1"/>
</dbReference>
<reference evidence="3 4" key="1">
    <citation type="submission" date="2015-04" db="EMBL/GenBank/DDBJ databases">
        <title>Complete genome sequence of Schizopora paradoxa KUC8140, a cosmopolitan wood degrader in East Asia.</title>
        <authorList>
            <consortium name="DOE Joint Genome Institute"/>
            <person name="Min B."/>
            <person name="Park H."/>
            <person name="Jang Y."/>
            <person name="Kim J.-J."/>
            <person name="Kim K.H."/>
            <person name="Pangilinan J."/>
            <person name="Lipzen A."/>
            <person name="Riley R."/>
            <person name="Grigoriev I.V."/>
            <person name="Spatafora J.W."/>
            <person name="Choi I.-G."/>
        </authorList>
    </citation>
    <scope>NUCLEOTIDE SEQUENCE [LARGE SCALE GENOMIC DNA]</scope>
    <source>
        <strain evidence="3 4">KUC8140</strain>
    </source>
</reference>
<dbReference type="Proteomes" id="UP000053477">
    <property type="component" value="Unassembled WGS sequence"/>
</dbReference>
<dbReference type="GO" id="GO:0005783">
    <property type="term" value="C:endoplasmic reticulum"/>
    <property type="evidence" value="ECO:0007669"/>
    <property type="project" value="TreeGrafter"/>
</dbReference>
<dbReference type="PANTHER" id="PTHR10983:SF16">
    <property type="entry name" value="LYSOCARDIOLIPIN ACYLTRANSFERASE 1"/>
    <property type="match status" value="1"/>
</dbReference>
<dbReference type="SMART" id="SM00563">
    <property type="entry name" value="PlsC"/>
    <property type="match status" value="1"/>
</dbReference>
<keyword evidence="3" id="KW-0012">Acyltransferase</keyword>
<dbReference type="STRING" id="27342.A0A0H2RE50"/>
<feature type="transmembrane region" description="Helical" evidence="1">
    <location>
        <begin position="23"/>
        <end position="51"/>
    </location>
</feature>
<keyword evidence="3" id="KW-0808">Transferase</keyword>
<dbReference type="InParanoid" id="A0A0H2RE50"/>
<organism evidence="3 4">
    <name type="scientific">Schizopora paradoxa</name>
    <dbReference type="NCBI Taxonomy" id="27342"/>
    <lineage>
        <taxon>Eukaryota</taxon>
        <taxon>Fungi</taxon>
        <taxon>Dikarya</taxon>
        <taxon>Basidiomycota</taxon>
        <taxon>Agaricomycotina</taxon>
        <taxon>Agaricomycetes</taxon>
        <taxon>Hymenochaetales</taxon>
        <taxon>Schizoporaceae</taxon>
        <taxon>Schizopora</taxon>
    </lineage>
</organism>
<dbReference type="CDD" id="cd07990">
    <property type="entry name" value="LPLAT_LCLAT1-like"/>
    <property type="match status" value="1"/>
</dbReference>
<keyword evidence="1" id="KW-0472">Membrane</keyword>
<dbReference type="InterPro" id="IPR002123">
    <property type="entry name" value="Plipid/glycerol_acylTrfase"/>
</dbReference>
<accession>A0A0H2RE50</accession>
<evidence type="ECO:0000256" key="1">
    <source>
        <dbReference type="SAM" id="Phobius"/>
    </source>
</evidence>
<dbReference type="EMBL" id="KQ086035">
    <property type="protein sequence ID" value="KLO10120.1"/>
    <property type="molecule type" value="Genomic_DNA"/>
</dbReference>
<evidence type="ECO:0000313" key="4">
    <source>
        <dbReference type="Proteomes" id="UP000053477"/>
    </source>
</evidence>
<evidence type="ECO:0000259" key="2">
    <source>
        <dbReference type="SMART" id="SM00563"/>
    </source>
</evidence>
<name>A0A0H2RE50_9AGAM</name>
<dbReference type="FunCoup" id="A0A0H2RE50">
    <property type="interactions" value="321"/>
</dbReference>
<evidence type="ECO:0000313" key="3">
    <source>
        <dbReference type="EMBL" id="KLO10120.1"/>
    </source>
</evidence>
<dbReference type="GO" id="GO:0036149">
    <property type="term" value="P:phosphatidylinositol acyl-chain remodeling"/>
    <property type="evidence" value="ECO:0007669"/>
    <property type="project" value="TreeGrafter"/>
</dbReference>
<dbReference type="Pfam" id="PF01553">
    <property type="entry name" value="Acyltransferase"/>
    <property type="match status" value="1"/>
</dbReference>
<keyword evidence="1" id="KW-0812">Transmembrane</keyword>
<sequence>MAKAAPLHTLEINKRPPKTWAQVLHGIVFLVVFLSGCITIHATQVFFLLPLKLVPGEWAKQAYDAGIRETKGAFGKLMAFITDTFAPTTLRVTFETEGTGKFSPEEIEQMTLRDKKTGNVIGFDLPKKMVIVANHQMYADWWYLWVLLYFMEEHKDVYIVLKKSLKWAPIVGWGMQIFRFIFLARSWAEDRLVLTSELAKLGRKAELEDNPLAFVIYPEGALVSGETRPRSKKYAEKMGIDDMQHTLLPRSTGLLYSLRALSPKVPSLKLLDVTVAYPGIPRSGYGQSYYTLRSIFMDRVPPPVIHMHLRLLDASSSLPIGSLAGADPVKLPSLGKTNGIIQPQLNGQAIPLPSSVLSSKPQQGATKAVEVDVPESEKQAFDVWLRDFWKEKDAKMEEYLTVGQFTSGVEAVEIPAKLRSRMEVLDAFYYSGPAIVGYLGRRIFGK</sequence>